<keyword evidence="1" id="KW-0812">Transmembrane</keyword>
<dbReference type="RefSeq" id="WP_191757227.1">
    <property type="nucleotide sequence ID" value="NZ_VJXY01000007.1"/>
</dbReference>
<accession>A0AA40SVD5</accession>
<dbReference type="EMBL" id="VJXY01000007">
    <property type="protein sequence ID" value="MBD6615981.1"/>
    <property type="molecule type" value="Genomic_DNA"/>
</dbReference>
<keyword evidence="1" id="KW-0472">Membrane</keyword>
<gene>
    <name evidence="2" type="ORF">FNW02_09100</name>
</gene>
<evidence type="ECO:0000313" key="3">
    <source>
        <dbReference type="Proteomes" id="UP001165986"/>
    </source>
</evidence>
<evidence type="ECO:0000256" key="1">
    <source>
        <dbReference type="SAM" id="Phobius"/>
    </source>
</evidence>
<feature type="transmembrane region" description="Helical" evidence="1">
    <location>
        <begin position="24"/>
        <end position="47"/>
    </location>
</feature>
<proteinExistence type="predicted"/>
<dbReference type="AlphaFoldDB" id="A0AA40SVD5"/>
<organism evidence="2 3">
    <name type="scientific">Komarekiella delphini-convector SJRDD-AB1</name>
    <dbReference type="NCBI Taxonomy" id="2593771"/>
    <lineage>
        <taxon>Bacteria</taxon>
        <taxon>Bacillati</taxon>
        <taxon>Cyanobacteriota</taxon>
        <taxon>Cyanophyceae</taxon>
        <taxon>Nostocales</taxon>
        <taxon>Nostocaceae</taxon>
        <taxon>Komarekiella</taxon>
        <taxon>Komarekiella delphini-convector</taxon>
    </lineage>
</organism>
<keyword evidence="3" id="KW-1185">Reference proteome</keyword>
<name>A0AA40SVD5_9NOST</name>
<dbReference type="Proteomes" id="UP001165986">
    <property type="component" value="Unassembled WGS sequence"/>
</dbReference>
<protein>
    <submittedName>
        <fullName evidence="2">Uncharacterized protein</fullName>
    </submittedName>
</protein>
<reference evidence="2" key="1">
    <citation type="submission" date="2019-07" db="EMBL/GenBank/DDBJ databases">
        <title>Toxilogical consequences of a new and cryptic species of cyanobacteria (Komarekiella delphini-convector) recovered from the epidermis of a bottlenose dolphin and 1500 ft. in the air.</title>
        <authorList>
            <person name="Brown A.O."/>
            <person name="Dvorak P."/>
            <person name="Villanueva C.D."/>
            <person name="Foss A.J."/>
            <person name="Garvey A.D."/>
            <person name="Gibson Q.A."/>
            <person name="Johansen J.R."/>
            <person name="Casamatta D.A."/>
        </authorList>
    </citation>
    <scope>NUCLEOTIDE SEQUENCE</scope>
    <source>
        <strain evidence="2">SJRDD-AB1</strain>
    </source>
</reference>
<keyword evidence="1" id="KW-1133">Transmembrane helix</keyword>
<sequence>MQSLSTTQLTPNSSNLYSKSQPELSANVFIGSSLLIPLIFFAGFKLYKKHRSVVLRQQIATLEKVWHLDIKKRA</sequence>
<evidence type="ECO:0000313" key="2">
    <source>
        <dbReference type="EMBL" id="MBD6615981.1"/>
    </source>
</evidence>
<comment type="caution">
    <text evidence="2">The sequence shown here is derived from an EMBL/GenBank/DDBJ whole genome shotgun (WGS) entry which is preliminary data.</text>
</comment>